<organism evidence="1 2">
    <name type="scientific">Phormidesmis priestleyi Ana</name>
    <dbReference type="NCBI Taxonomy" id="1666911"/>
    <lineage>
        <taxon>Bacteria</taxon>
        <taxon>Bacillati</taxon>
        <taxon>Cyanobacteriota</taxon>
        <taxon>Cyanophyceae</taxon>
        <taxon>Leptolyngbyales</taxon>
        <taxon>Leptolyngbyaceae</taxon>
        <taxon>Phormidesmis</taxon>
    </lineage>
</organism>
<proteinExistence type="predicted"/>
<sequence>MDRITADILIVGGGTGGVAAALQSARRSNNISVVLVSALPWLGGMLTSAGVSAPDGNELAAFQTGIWGEFLKELRRRHPEGLDNGWVSFFTYHPAVGAQIFADWVAQLPNLQWIAGQRPREVFHQGNRITGVRFDQVTVQAKITLDATELGDLLALAEVPHRWGWETQDLWQEPSAPVSLSDPSDPLYAITQRYPVQSPTWVVIMRDYFSSQSRAPKIELPPSLASVSDPHDELNRLFEGTWANYGDDQTPASQMFLGYGRLPCDHFMINWPHQGNDYGVGLHRLIESDEARSQYEQEAQWHSQAFAYYIQQQLGDRYGLADDAFPKLAQSYEGMGVEGVGVRSPGRGFALMPYYRESRRLKGITTVCEGDILPVAGGRVAALPINAQGHMSAVALGNYPNDHHYPGFEMPLAPKAIRWGGRWTGTPFTIPYESLVPATVDGLLVCEKNISVSHIANGATRLQPLVLGIGQAAGMAAALCVEAGIEPRELIAQEEGVRRLQIALISDKLAPAAVIPLLNVAPDHPEWRYIQTHYLNHPENYPIDGYHPNLKPLDTTIEKLKVSPLSIHLSSEKHLTFVEGKLYCKAEGRYELHQNTVETLPNCIVLLTVKADITELFEKLTNTPQVNILGIWNSAGKWLLCEQVNVLK</sequence>
<gene>
    <name evidence="1" type="ORF">HLUCCA11_06215</name>
</gene>
<dbReference type="PATRIC" id="fig|1666911.3.peg.5167"/>
<reference evidence="1 2" key="1">
    <citation type="submission" date="2015-09" db="EMBL/GenBank/DDBJ databases">
        <title>Identification and resolution of microdiversity through metagenomic sequencing of parallel consortia.</title>
        <authorList>
            <person name="Nelson W.C."/>
            <person name="Romine M.F."/>
            <person name="Lindemann S.R."/>
        </authorList>
    </citation>
    <scope>NUCLEOTIDE SEQUENCE [LARGE SCALE GENOMIC DNA]</scope>
    <source>
        <strain evidence="1">Ana</strain>
    </source>
</reference>
<dbReference type="Proteomes" id="UP000050465">
    <property type="component" value="Unassembled WGS sequence"/>
</dbReference>
<dbReference type="AlphaFoldDB" id="A0A0P7ZSJ4"/>
<dbReference type="EMBL" id="LJZR01000006">
    <property type="protein sequence ID" value="KPQ36454.1"/>
    <property type="molecule type" value="Genomic_DNA"/>
</dbReference>
<dbReference type="InterPro" id="IPR036188">
    <property type="entry name" value="FAD/NAD-bd_sf"/>
</dbReference>
<protein>
    <submittedName>
        <fullName evidence="1">Thioredoxin reductase</fullName>
    </submittedName>
</protein>
<dbReference type="SUPFAM" id="SSF51905">
    <property type="entry name" value="FAD/NAD(P)-binding domain"/>
    <property type="match status" value="1"/>
</dbReference>
<dbReference type="PANTHER" id="PTHR42716:SF3">
    <property type="entry name" value="SLL1913 PROTEIN"/>
    <property type="match status" value="1"/>
</dbReference>
<dbReference type="GO" id="GO:0009435">
    <property type="term" value="P:NAD+ biosynthetic process"/>
    <property type="evidence" value="ECO:0007669"/>
    <property type="project" value="InterPro"/>
</dbReference>
<dbReference type="InterPro" id="IPR005288">
    <property type="entry name" value="NadB"/>
</dbReference>
<evidence type="ECO:0000313" key="1">
    <source>
        <dbReference type="EMBL" id="KPQ36454.1"/>
    </source>
</evidence>
<accession>A0A0P7ZSJ4</accession>
<comment type="caution">
    <text evidence="1">The sequence shown here is derived from an EMBL/GenBank/DDBJ whole genome shotgun (WGS) entry which is preliminary data.</text>
</comment>
<dbReference type="PANTHER" id="PTHR42716">
    <property type="entry name" value="L-ASPARTATE OXIDASE"/>
    <property type="match status" value="1"/>
</dbReference>
<dbReference type="Pfam" id="PF12831">
    <property type="entry name" value="FAD_oxidored"/>
    <property type="match status" value="1"/>
</dbReference>
<evidence type="ECO:0000313" key="2">
    <source>
        <dbReference type="Proteomes" id="UP000050465"/>
    </source>
</evidence>
<dbReference type="Gene3D" id="3.50.50.60">
    <property type="entry name" value="FAD/NAD(P)-binding domain"/>
    <property type="match status" value="1"/>
</dbReference>
<dbReference type="GO" id="GO:0008734">
    <property type="term" value="F:L-aspartate oxidase activity"/>
    <property type="evidence" value="ECO:0007669"/>
    <property type="project" value="InterPro"/>
</dbReference>
<dbReference type="STRING" id="1666911.HLUCCA11_06215"/>
<name>A0A0P7ZSJ4_9CYAN</name>